<proteinExistence type="predicted"/>
<dbReference type="CDD" id="cd00761">
    <property type="entry name" value="Glyco_tranf_GTA_type"/>
    <property type="match status" value="1"/>
</dbReference>
<organism evidence="2 3">
    <name type="scientific">Waltera intestinalis</name>
    <dbReference type="NCBI Taxonomy" id="2606635"/>
    <lineage>
        <taxon>Bacteria</taxon>
        <taxon>Bacillati</taxon>
        <taxon>Bacillota</taxon>
        <taxon>Clostridia</taxon>
        <taxon>Lachnospirales</taxon>
        <taxon>Lachnospiraceae</taxon>
        <taxon>Waltera</taxon>
    </lineage>
</organism>
<dbReference type="InterPro" id="IPR001173">
    <property type="entry name" value="Glyco_trans_2-like"/>
</dbReference>
<sequence>MSKKLSIIVPVYNMAAEGKLNYCLDSLVGQTIRGLYDYEILCVDDASTDDSLEILLDYEKRYPELVRILPNRVNLRQGGAKNEALKVAEGEWIGFIDSDDWVSPDYYEKLLKKAEETGADVVGCDYSLVDHHTFEVGKVIVNNTPDQTGELTEEQHKSLFIRPGSMVLKIYKHSVIRENRLDFPAHIFYEDNCAGPLWSLYFRHFARVEEPLYYYYQHAVSTVHHITEEKCRDRMKAAELLYTECRDRGFLAEYRQEIEYRFTELYYAITLFSYMSGVKKPKISFIRELRQGMEKYFPEFDQNKYYLQHTGTEEQKLIAMQKKSDLRFYLYYRLRQFVWKLRA</sequence>
<keyword evidence="3" id="KW-1185">Reference proteome</keyword>
<dbReference type="SUPFAM" id="SSF53448">
    <property type="entry name" value="Nucleotide-diphospho-sugar transferases"/>
    <property type="match status" value="1"/>
</dbReference>
<dbReference type="PANTHER" id="PTHR22916">
    <property type="entry name" value="GLYCOSYLTRANSFERASE"/>
    <property type="match status" value="1"/>
</dbReference>
<dbReference type="RefSeq" id="WP_118692427.1">
    <property type="nucleotide sequence ID" value="NZ_VUMU01000020.1"/>
</dbReference>
<keyword evidence="2" id="KW-0808">Transferase</keyword>
<dbReference type="InterPro" id="IPR029044">
    <property type="entry name" value="Nucleotide-diphossugar_trans"/>
</dbReference>
<dbReference type="Proteomes" id="UP000476055">
    <property type="component" value="Unassembled WGS sequence"/>
</dbReference>
<accession>A0A6L5YNC0</accession>
<evidence type="ECO:0000313" key="2">
    <source>
        <dbReference type="EMBL" id="MST59122.1"/>
    </source>
</evidence>
<dbReference type="PANTHER" id="PTHR22916:SF3">
    <property type="entry name" value="UDP-GLCNAC:BETAGAL BETA-1,3-N-ACETYLGLUCOSAMINYLTRANSFERASE-LIKE PROTEIN 1"/>
    <property type="match status" value="1"/>
</dbReference>
<evidence type="ECO:0000259" key="1">
    <source>
        <dbReference type="Pfam" id="PF00535"/>
    </source>
</evidence>
<feature type="domain" description="Glycosyltransferase 2-like" evidence="1">
    <location>
        <begin position="6"/>
        <end position="161"/>
    </location>
</feature>
<protein>
    <submittedName>
        <fullName evidence="2">Glycosyltransferase family 2 protein</fullName>
    </submittedName>
</protein>
<dbReference type="Gene3D" id="3.90.550.10">
    <property type="entry name" value="Spore Coat Polysaccharide Biosynthesis Protein SpsA, Chain A"/>
    <property type="match status" value="1"/>
</dbReference>
<gene>
    <name evidence="2" type="ORF">FYJ59_12915</name>
</gene>
<dbReference type="Pfam" id="PF00535">
    <property type="entry name" value="Glycos_transf_2"/>
    <property type="match status" value="1"/>
</dbReference>
<evidence type="ECO:0000313" key="3">
    <source>
        <dbReference type="Proteomes" id="UP000476055"/>
    </source>
</evidence>
<dbReference type="GO" id="GO:0016758">
    <property type="term" value="F:hexosyltransferase activity"/>
    <property type="evidence" value="ECO:0007669"/>
    <property type="project" value="UniProtKB-ARBA"/>
</dbReference>
<dbReference type="AlphaFoldDB" id="A0A6L5YNC0"/>
<name>A0A6L5YNC0_9FIRM</name>
<dbReference type="EMBL" id="VUMU01000020">
    <property type="protein sequence ID" value="MST59122.1"/>
    <property type="molecule type" value="Genomic_DNA"/>
</dbReference>
<reference evidence="2 3" key="1">
    <citation type="submission" date="2019-08" db="EMBL/GenBank/DDBJ databases">
        <title>In-depth cultivation of the pig gut microbiome towards novel bacterial diversity and tailored functional studies.</title>
        <authorList>
            <person name="Wylensek D."/>
            <person name="Hitch T.C.A."/>
            <person name="Clavel T."/>
        </authorList>
    </citation>
    <scope>NUCLEOTIDE SEQUENCE [LARGE SCALE GENOMIC DNA]</scope>
    <source>
        <strain evidence="2 3">WCA3-601-WT-6H</strain>
    </source>
</reference>
<comment type="caution">
    <text evidence="2">The sequence shown here is derived from an EMBL/GenBank/DDBJ whole genome shotgun (WGS) entry which is preliminary data.</text>
</comment>